<dbReference type="EMBL" id="QMIF01000027">
    <property type="protein sequence ID" value="TVM30218.1"/>
    <property type="molecule type" value="Genomic_DNA"/>
</dbReference>
<accession>A0A6P1ZC38</accession>
<feature type="compositionally biased region" description="Basic and acidic residues" evidence="1">
    <location>
        <begin position="14"/>
        <end position="25"/>
    </location>
</feature>
<dbReference type="Pfam" id="PF13489">
    <property type="entry name" value="Methyltransf_23"/>
    <property type="match status" value="1"/>
</dbReference>
<proteinExistence type="predicted"/>
<dbReference type="InterPro" id="IPR029063">
    <property type="entry name" value="SAM-dependent_MTases_sf"/>
</dbReference>
<sequence length="260" mass="29626">MNISDGQAQPFPPPRDHALLAHDRAPPSVTTPKTRGADPQRIPKTMTDYPKRLNLGSGKLFKHDYLNVDCDPFWRPDVVADLNRPCPPHGVAQTARFGEIRIEPGTFEEIVARDVLEHIPNLVTCMSSCLSLLAPGGHMHIIVPYDLSHGAWQDPTHVRAFNERSWTYYTEWYWYLGWQEARFELTRLNFVRSELGQRLAGEGMDEELILRTPRAVDAMEVTLEKVLLSDKEKAYVQKYLKNQLDPPAECFPGNPVCGYE</sequence>
<name>A0A6P1ZC38_9BACT</name>
<dbReference type="AlphaFoldDB" id="A0A6P1ZC38"/>
<evidence type="ECO:0000313" key="2">
    <source>
        <dbReference type="EMBL" id="TVM30218.1"/>
    </source>
</evidence>
<organism evidence="2 3">
    <name type="scientific">Oceanidesulfovibrio marinus</name>
    <dbReference type="NCBI Taxonomy" id="370038"/>
    <lineage>
        <taxon>Bacteria</taxon>
        <taxon>Pseudomonadati</taxon>
        <taxon>Thermodesulfobacteriota</taxon>
        <taxon>Desulfovibrionia</taxon>
        <taxon>Desulfovibrionales</taxon>
        <taxon>Desulfovibrionaceae</taxon>
        <taxon>Oceanidesulfovibrio</taxon>
    </lineage>
</organism>
<protein>
    <recommendedName>
        <fullName evidence="4">Methyltransferase domain-containing protein</fullName>
    </recommendedName>
</protein>
<evidence type="ECO:0008006" key="4">
    <source>
        <dbReference type="Google" id="ProtNLM"/>
    </source>
</evidence>
<reference evidence="2 3" key="1">
    <citation type="submission" date="2018-06" db="EMBL/GenBank/DDBJ databases">
        <title>Complete genome of Desulfovibrio marinus P48SEP.</title>
        <authorList>
            <person name="Crispim J.S."/>
            <person name="Vidigal P.M.P."/>
            <person name="Silva L.C.F."/>
            <person name="Araujo L.C."/>
            <person name="Laguardia C.N."/>
            <person name="Dias R.S."/>
            <person name="Sousa M.P."/>
            <person name="Paula S.O."/>
            <person name="Silva C."/>
        </authorList>
    </citation>
    <scope>NUCLEOTIDE SEQUENCE [LARGE SCALE GENOMIC DNA]</scope>
    <source>
        <strain evidence="2 3">P48SEP</strain>
    </source>
</reference>
<dbReference type="SUPFAM" id="SSF53335">
    <property type="entry name" value="S-adenosyl-L-methionine-dependent methyltransferases"/>
    <property type="match status" value="1"/>
</dbReference>
<dbReference type="Proteomes" id="UP000434052">
    <property type="component" value="Unassembled WGS sequence"/>
</dbReference>
<dbReference type="Gene3D" id="3.40.50.150">
    <property type="entry name" value="Vaccinia Virus protein VP39"/>
    <property type="match status" value="1"/>
</dbReference>
<dbReference type="OrthoDB" id="5443558at2"/>
<evidence type="ECO:0000313" key="3">
    <source>
        <dbReference type="Proteomes" id="UP000434052"/>
    </source>
</evidence>
<comment type="caution">
    <text evidence="2">The sequence shown here is derived from an EMBL/GenBank/DDBJ whole genome shotgun (WGS) entry which is preliminary data.</text>
</comment>
<evidence type="ECO:0000256" key="1">
    <source>
        <dbReference type="SAM" id="MobiDB-lite"/>
    </source>
</evidence>
<feature type="region of interest" description="Disordered" evidence="1">
    <location>
        <begin position="1"/>
        <end position="46"/>
    </location>
</feature>
<gene>
    <name evidence="2" type="ORF">DQK91_21455</name>
</gene>